<evidence type="ECO:0000313" key="5">
    <source>
        <dbReference type="Proteomes" id="UP000191554"/>
    </source>
</evidence>
<accession>A0A1V4SK67</accession>
<dbReference type="InterPro" id="IPR058531">
    <property type="entry name" value="Baseplate_J_M"/>
</dbReference>
<sequence length="351" mass="38599">MYENLTYEVLLQRMLDRIPNTIDKREGSVIFDALAPAAAELAQIYIEADVIMNEAFADTASRAYLIRRAAERGVVPRAASKAVLRGEFNVNVPIGARFSLGNLNYAVTEQLTGFQYKLVCETPGAEGNRNFGTLLPVDYIDGLSSAELTEILIPGEDEEDTEQLRARYFSTLDSQAFGGNVTDYRQKVNEIQGVGGLKVYPVWNGGGTVKLVLIDSQFGKPSEELILEVQSRIDPLGNQGNGVGLAPIGHSVTVASVERQQVDIETVISYQQGWAWQDVKNYAEAVIDEYFLELSRNWADSQNLIVRISQIETRLLNVPGVLDISGTRLNGAEQNLVLDKDAIPVRGDMVG</sequence>
<dbReference type="Pfam" id="PF26079">
    <property type="entry name" value="Baseplate_J_C"/>
    <property type="match status" value="1"/>
</dbReference>
<name>A0A1V4SK67_RUMHU</name>
<keyword evidence="5" id="KW-1185">Reference proteome</keyword>
<dbReference type="RefSeq" id="WP_080064749.1">
    <property type="nucleotide sequence ID" value="NZ_MZGX01000014.1"/>
</dbReference>
<dbReference type="Proteomes" id="UP000191554">
    <property type="component" value="Unassembled WGS sequence"/>
</dbReference>
<evidence type="ECO:0000259" key="3">
    <source>
        <dbReference type="Pfam" id="PF26079"/>
    </source>
</evidence>
<evidence type="ECO:0000259" key="2">
    <source>
        <dbReference type="Pfam" id="PF26078"/>
    </source>
</evidence>
<protein>
    <submittedName>
        <fullName evidence="4">Baseplate J-like protein</fullName>
    </submittedName>
</protein>
<dbReference type="OrthoDB" id="2554267at2"/>
<dbReference type="InterPro" id="IPR058530">
    <property type="entry name" value="Baseplate_J-like_C"/>
</dbReference>
<feature type="domain" description="Baseplate J-like C-terminal" evidence="3">
    <location>
        <begin position="262"/>
        <end position="349"/>
    </location>
</feature>
<dbReference type="PANTHER" id="PTHR37829">
    <property type="entry name" value="PHAGE-LIKE ELEMENT PBSX PROTEIN XKDT"/>
    <property type="match status" value="1"/>
</dbReference>
<evidence type="ECO:0000313" key="4">
    <source>
        <dbReference type="EMBL" id="OPX43835.1"/>
    </source>
</evidence>
<dbReference type="STRING" id="48256.CLHUN_23160"/>
<proteinExistence type="inferred from homology"/>
<reference evidence="4 5" key="1">
    <citation type="submission" date="2017-03" db="EMBL/GenBank/DDBJ databases">
        <title>Genome sequence of Clostridium hungatei DSM 14427.</title>
        <authorList>
            <person name="Poehlein A."/>
            <person name="Daniel R."/>
        </authorList>
    </citation>
    <scope>NUCLEOTIDE SEQUENCE [LARGE SCALE GENOMIC DNA]</scope>
    <source>
        <strain evidence="4 5">DSM 14427</strain>
    </source>
</reference>
<dbReference type="EMBL" id="MZGX01000014">
    <property type="protein sequence ID" value="OPX43835.1"/>
    <property type="molecule type" value="Genomic_DNA"/>
</dbReference>
<dbReference type="Pfam" id="PF26078">
    <property type="entry name" value="Baseplate_J_M"/>
    <property type="match status" value="1"/>
</dbReference>
<dbReference type="PANTHER" id="PTHR37829:SF3">
    <property type="entry name" value="PROTEIN JAYE-RELATED"/>
    <property type="match status" value="1"/>
</dbReference>
<dbReference type="AlphaFoldDB" id="A0A1V4SK67"/>
<evidence type="ECO:0000256" key="1">
    <source>
        <dbReference type="ARBA" id="ARBA00038087"/>
    </source>
</evidence>
<feature type="domain" description="Baseplate J-like central" evidence="2">
    <location>
        <begin position="176"/>
        <end position="255"/>
    </location>
</feature>
<dbReference type="InterPro" id="IPR052399">
    <property type="entry name" value="Phage_Baseplate_Assmbl_Protein"/>
</dbReference>
<comment type="caution">
    <text evidence="4">The sequence shown here is derived from an EMBL/GenBank/DDBJ whole genome shotgun (WGS) entry which is preliminary data.</text>
</comment>
<organism evidence="4 5">
    <name type="scientific">Ruminiclostridium hungatei</name>
    <name type="common">Clostridium hungatei</name>
    <dbReference type="NCBI Taxonomy" id="48256"/>
    <lineage>
        <taxon>Bacteria</taxon>
        <taxon>Bacillati</taxon>
        <taxon>Bacillota</taxon>
        <taxon>Clostridia</taxon>
        <taxon>Eubacteriales</taxon>
        <taxon>Oscillospiraceae</taxon>
        <taxon>Ruminiclostridium</taxon>
    </lineage>
</organism>
<comment type="similarity">
    <text evidence="1">Belongs to the Mu gp47/PBSX XkdT family.</text>
</comment>
<gene>
    <name evidence="4" type="ORF">CLHUN_23160</name>
</gene>